<sequence length="67" mass="7820">MIETPADYRSFLFIIGLDFFTTKCTKIFLSFGMLKTTEFAKLCELSFFNKTYENSLQTLYNLYSLCG</sequence>
<protein>
    <submittedName>
        <fullName evidence="1">Uncharacterized protein</fullName>
    </submittedName>
</protein>
<name>A0ABX4BRJ7_FLAFR</name>
<evidence type="ECO:0000313" key="1">
    <source>
        <dbReference type="EMBL" id="OXA79868.1"/>
    </source>
</evidence>
<evidence type="ECO:0000313" key="2">
    <source>
        <dbReference type="Proteomes" id="UP000198382"/>
    </source>
</evidence>
<comment type="caution">
    <text evidence="1">The sequence shown here is derived from an EMBL/GenBank/DDBJ whole genome shotgun (WGS) entry which is preliminary data.</text>
</comment>
<reference evidence="1 2" key="1">
    <citation type="submission" date="2016-11" db="EMBL/GenBank/DDBJ databases">
        <title>Whole genomes of Flavobacteriaceae.</title>
        <authorList>
            <person name="Stine C."/>
            <person name="Li C."/>
            <person name="Tadesse D."/>
        </authorList>
    </citation>
    <scope>NUCLEOTIDE SEQUENCE [LARGE SCALE GENOMIC DNA]</scope>
    <source>
        <strain evidence="1 2">DSM 15937</strain>
    </source>
</reference>
<organism evidence="1 2">
    <name type="scientific">Flavobacterium frigidimaris</name>
    <dbReference type="NCBI Taxonomy" id="262320"/>
    <lineage>
        <taxon>Bacteria</taxon>
        <taxon>Pseudomonadati</taxon>
        <taxon>Bacteroidota</taxon>
        <taxon>Flavobacteriia</taxon>
        <taxon>Flavobacteriales</taxon>
        <taxon>Flavobacteriaceae</taxon>
        <taxon>Flavobacterium</taxon>
    </lineage>
</organism>
<accession>A0ABX4BRJ7</accession>
<gene>
    <name evidence="1" type="ORF">B0A65_07925</name>
</gene>
<dbReference type="Proteomes" id="UP000198382">
    <property type="component" value="Unassembled WGS sequence"/>
</dbReference>
<keyword evidence="2" id="KW-1185">Reference proteome</keyword>
<proteinExistence type="predicted"/>
<dbReference type="EMBL" id="MUGV01000015">
    <property type="protein sequence ID" value="OXA79868.1"/>
    <property type="molecule type" value="Genomic_DNA"/>
</dbReference>